<comment type="caution">
    <text evidence="3">The sequence shown here is derived from an EMBL/GenBank/DDBJ whole genome shotgun (WGS) entry which is preliminary data.</text>
</comment>
<dbReference type="AlphaFoldDB" id="A0A8J3Q5Q1"/>
<evidence type="ECO:0000256" key="1">
    <source>
        <dbReference type="SAM" id="MobiDB-lite"/>
    </source>
</evidence>
<keyword evidence="2" id="KW-0812">Transmembrane</keyword>
<accession>A0A8J3Q5Q1</accession>
<keyword evidence="2" id="KW-0472">Membrane</keyword>
<proteinExistence type="predicted"/>
<evidence type="ECO:0000313" key="3">
    <source>
        <dbReference type="EMBL" id="GIH04394.1"/>
    </source>
</evidence>
<gene>
    <name evidence="3" type="ORF">Rhe02_24610</name>
</gene>
<feature type="transmembrane region" description="Helical" evidence="2">
    <location>
        <begin position="7"/>
        <end position="26"/>
    </location>
</feature>
<sequence>MKAHRTDALSLAFGMLFVLIAVAFLANRAFDVKLPDMGLLVAAGVVVLGGVIAITALFPHRKQNPTEIPPVQDPVEVDENPRP</sequence>
<keyword evidence="2" id="KW-1133">Transmembrane helix</keyword>
<feature type="transmembrane region" description="Helical" evidence="2">
    <location>
        <begin position="38"/>
        <end position="58"/>
    </location>
</feature>
<feature type="region of interest" description="Disordered" evidence="1">
    <location>
        <begin position="63"/>
        <end position="83"/>
    </location>
</feature>
<reference evidence="3" key="1">
    <citation type="submission" date="2021-01" db="EMBL/GenBank/DDBJ databases">
        <title>Whole genome shotgun sequence of Rhizocola hellebori NBRC 109834.</title>
        <authorList>
            <person name="Komaki H."/>
            <person name="Tamura T."/>
        </authorList>
    </citation>
    <scope>NUCLEOTIDE SEQUENCE</scope>
    <source>
        <strain evidence="3">NBRC 109834</strain>
    </source>
</reference>
<dbReference type="RefSeq" id="WP_203908274.1">
    <property type="nucleotide sequence ID" value="NZ_BONY01000012.1"/>
</dbReference>
<keyword evidence="4" id="KW-1185">Reference proteome</keyword>
<name>A0A8J3Q5Q1_9ACTN</name>
<evidence type="ECO:0000256" key="2">
    <source>
        <dbReference type="SAM" id="Phobius"/>
    </source>
</evidence>
<dbReference type="EMBL" id="BONY01000012">
    <property type="protein sequence ID" value="GIH04394.1"/>
    <property type="molecule type" value="Genomic_DNA"/>
</dbReference>
<evidence type="ECO:0000313" key="4">
    <source>
        <dbReference type="Proteomes" id="UP000612899"/>
    </source>
</evidence>
<dbReference type="Proteomes" id="UP000612899">
    <property type="component" value="Unassembled WGS sequence"/>
</dbReference>
<organism evidence="3 4">
    <name type="scientific">Rhizocola hellebori</name>
    <dbReference type="NCBI Taxonomy" id="1392758"/>
    <lineage>
        <taxon>Bacteria</taxon>
        <taxon>Bacillati</taxon>
        <taxon>Actinomycetota</taxon>
        <taxon>Actinomycetes</taxon>
        <taxon>Micromonosporales</taxon>
        <taxon>Micromonosporaceae</taxon>
        <taxon>Rhizocola</taxon>
    </lineage>
</organism>
<protein>
    <submittedName>
        <fullName evidence="3">Uncharacterized protein</fullName>
    </submittedName>
</protein>